<dbReference type="RefSeq" id="WP_129602639.1">
    <property type="nucleotide sequence ID" value="NZ_SBLB01000004.1"/>
</dbReference>
<proteinExistence type="predicted"/>
<keyword evidence="2" id="KW-1185">Reference proteome</keyword>
<organism evidence="1 2">
    <name type="scientific">Spirosoma sordidisoli</name>
    <dbReference type="NCBI Taxonomy" id="2502893"/>
    <lineage>
        <taxon>Bacteria</taxon>
        <taxon>Pseudomonadati</taxon>
        <taxon>Bacteroidota</taxon>
        <taxon>Cytophagia</taxon>
        <taxon>Cytophagales</taxon>
        <taxon>Cytophagaceae</taxon>
        <taxon>Spirosoma</taxon>
    </lineage>
</organism>
<dbReference type="Proteomes" id="UP000290407">
    <property type="component" value="Unassembled WGS sequence"/>
</dbReference>
<dbReference type="AlphaFoldDB" id="A0A4Q2UHU5"/>
<sequence length="134" mass="14421">MITTILQTSALMGFKNLMGGLLIGATTLLGNPEKPAKPLSFDASVYVTKQGKIKLAIQKAAPGTVSVALLDQKNNVLFANRVAKKEMKAALLFDMSEVEDGLYTLEIRSDEGVIQKQVNLGTSKSERLVAVNLQ</sequence>
<evidence type="ECO:0000313" key="2">
    <source>
        <dbReference type="Proteomes" id="UP000290407"/>
    </source>
</evidence>
<name>A0A4Q2UHU5_9BACT</name>
<dbReference type="EMBL" id="SBLB01000004">
    <property type="protein sequence ID" value="RYC68987.1"/>
    <property type="molecule type" value="Genomic_DNA"/>
</dbReference>
<accession>A0A4Q2UHU5</accession>
<gene>
    <name evidence="1" type="ORF">EQG79_16430</name>
</gene>
<evidence type="ECO:0000313" key="1">
    <source>
        <dbReference type="EMBL" id="RYC68987.1"/>
    </source>
</evidence>
<evidence type="ECO:0008006" key="3">
    <source>
        <dbReference type="Google" id="ProtNLM"/>
    </source>
</evidence>
<reference evidence="1 2" key="1">
    <citation type="submission" date="2019-01" db="EMBL/GenBank/DDBJ databases">
        <title>Spirosoma flava sp. nov., a propanil-degrading bacterium isolated from herbicide-contaminated soil.</title>
        <authorList>
            <person name="Zhang L."/>
            <person name="Jiang J.-D."/>
        </authorList>
    </citation>
    <scope>NUCLEOTIDE SEQUENCE [LARGE SCALE GENOMIC DNA]</scope>
    <source>
        <strain evidence="1 2">TY50</strain>
    </source>
</reference>
<comment type="caution">
    <text evidence="1">The sequence shown here is derived from an EMBL/GenBank/DDBJ whole genome shotgun (WGS) entry which is preliminary data.</text>
</comment>
<protein>
    <recommendedName>
        <fullName evidence="3">Secretion system C-terminal sorting domain-containing protein</fullName>
    </recommendedName>
</protein>